<gene>
    <name evidence="12" type="primary">atp6</name>
</gene>
<keyword evidence="4" id="KW-0138">CF(0)</keyword>
<dbReference type="AlphaFoldDB" id="A0A8F6U4I1"/>
<dbReference type="InterPro" id="IPR035908">
    <property type="entry name" value="F0_ATP_A_sf"/>
</dbReference>
<dbReference type="EMBL" id="MZ222136">
    <property type="protein sequence ID" value="QXT44855.1"/>
    <property type="molecule type" value="Genomic_DNA"/>
</dbReference>
<evidence type="ECO:0000256" key="6">
    <source>
        <dbReference type="ARBA" id="ARBA00022781"/>
    </source>
</evidence>
<keyword evidence="9 11" id="KW-0472">Membrane</keyword>
<geneLocation type="mitochondrion" evidence="12"/>
<evidence type="ECO:0000313" key="12">
    <source>
        <dbReference type="EMBL" id="QXT44855.1"/>
    </source>
</evidence>
<comment type="subcellular location">
    <subcellularLocation>
        <location evidence="1">Membrane</location>
        <topology evidence="1">Multi-pass membrane protein</topology>
    </subcellularLocation>
</comment>
<accession>A0A8F6U4I1</accession>
<dbReference type="GO" id="GO:0006754">
    <property type="term" value="P:ATP biosynthetic process"/>
    <property type="evidence" value="ECO:0007669"/>
    <property type="project" value="UniProtKB-KW"/>
</dbReference>
<feature type="transmembrane region" description="Helical" evidence="11">
    <location>
        <begin position="110"/>
        <end position="134"/>
    </location>
</feature>
<evidence type="ECO:0000256" key="9">
    <source>
        <dbReference type="ARBA" id="ARBA00023136"/>
    </source>
</evidence>
<comment type="similarity">
    <text evidence="2">Belongs to the ATPase A chain family.</text>
</comment>
<dbReference type="SUPFAM" id="SSF81336">
    <property type="entry name" value="F1F0 ATP synthase subunit A"/>
    <property type="match status" value="1"/>
</dbReference>
<evidence type="ECO:0000256" key="11">
    <source>
        <dbReference type="SAM" id="Phobius"/>
    </source>
</evidence>
<feature type="transmembrane region" description="Helical" evidence="11">
    <location>
        <begin position="72"/>
        <end position="90"/>
    </location>
</feature>
<evidence type="ECO:0000256" key="8">
    <source>
        <dbReference type="ARBA" id="ARBA00023065"/>
    </source>
</evidence>
<organism evidence="12">
    <name type="scientific">Crassicauda sp. Ningbo-2019</name>
    <dbReference type="NCBI Taxonomy" id="2860933"/>
    <lineage>
        <taxon>Eukaryota</taxon>
        <taxon>Metazoa</taxon>
        <taxon>Ecdysozoa</taxon>
        <taxon>Nematoda</taxon>
        <taxon>Chromadorea</taxon>
        <taxon>Rhabditida</taxon>
        <taxon>Spirurina</taxon>
        <taxon>Spiruromorpha</taxon>
        <taxon>Habronematoidea</taxon>
        <taxon>Tetrameridae</taxon>
        <taxon>Crassicauda</taxon>
    </lineage>
</organism>
<reference evidence="12" key="1">
    <citation type="submission" date="2021-05" db="EMBL/GenBank/DDBJ databases">
        <title>the complete mitochondrial genome sequence of Crassicauda sp.</title>
        <authorList>
            <person name="Qiao y."/>
        </authorList>
    </citation>
    <scope>NUCLEOTIDE SEQUENCE</scope>
    <source>
        <strain evidence="12">Ningbo-2019</strain>
    </source>
</reference>
<keyword evidence="10" id="KW-0066">ATP synthesis</keyword>
<evidence type="ECO:0000256" key="3">
    <source>
        <dbReference type="ARBA" id="ARBA00022448"/>
    </source>
</evidence>
<feature type="transmembrane region" description="Helical" evidence="11">
    <location>
        <begin position="12"/>
        <end position="36"/>
    </location>
</feature>
<feature type="transmembrane region" description="Helical" evidence="11">
    <location>
        <begin position="146"/>
        <end position="165"/>
    </location>
</feature>
<evidence type="ECO:0000256" key="7">
    <source>
        <dbReference type="ARBA" id="ARBA00022989"/>
    </source>
</evidence>
<evidence type="ECO:0000256" key="1">
    <source>
        <dbReference type="ARBA" id="ARBA00004141"/>
    </source>
</evidence>
<name>A0A8F6U4I1_9BILA</name>
<evidence type="ECO:0000256" key="4">
    <source>
        <dbReference type="ARBA" id="ARBA00022547"/>
    </source>
</evidence>
<proteinExistence type="inferred from homology"/>
<keyword evidence="8" id="KW-0406">Ion transport</keyword>
<sequence>MTLAYIWNFIFLYLLYMEICKFNFFGVLAGVINVFFENFVHQGLQSNFFFKFFVYLLCMFWIFGMFFPLYSFWSSVGFLFFMTTFSWLSVRVYTLMSESFFVLSELEHSWSWVTSLVMFFSHLLSYLMSGVALCLRISIIFSIGHFLMFFFLGLGSISSFFLIFIVLPVELFFAFLQSYIFLTLICMFLLNMI</sequence>
<keyword evidence="5 11" id="KW-0812">Transmembrane</keyword>
<evidence type="ECO:0000256" key="2">
    <source>
        <dbReference type="ARBA" id="ARBA00006810"/>
    </source>
</evidence>
<keyword evidence="12" id="KW-0496">Mitochondrion</keyword>
<protein>
    <submittedName>
        <fullName evidence="12">ATP synthase F0 subunit 6</fullName>
    </submittedName>
</protein>
<keyword evidence="6" id="KW-0375">Hydrogen ion transport</keyword>
<keyword evidence="7 11" id="KW-1133">Transmembrane helix</keyword>
<evidence type="ECO:0000256" key="10">
    <source>
        <dbReference type="ARBA" id="ARBA00023310"/>
    </source>
</evidence>
<keyword evidence="3" id="KW-0813">Transport</keyword>
<feature type="transmembrane region" description="Helical" evidence="11">
    <location>
        <begin position="171"/>
        <end position="190"/>
    </location>
</feature>
<dbReference type="GO" id="GO:0045259">
    <property type="term" value="C:proton-transporting ATP synthase complex"/>
    <property type="evidence" value="ECO:0007669"/>
    <property type="project" value="UniProtKB-KW"/>
</dbReference>
<evidence type="ECO:0000256" key="5">
    <source>
        <dbReference type="ARBA" id="ARBA00022692"/>
    </source>
</evidence>
<dbReference type="GO" id="GO:1902600">
    <property type="term" value="P:proton transmembrane transport"/>
    <property type="evidence" value="ECO:0007669"/>
    <property type="project" value="UniProtKB-KW"/>
</dbReference>
<feature type="transmembrane region" description="Helical" evidence="11">
    <location>
        <begin position="48"/>
        <end position="67"/>
    </location>
</feature>